<reference evidence="7 9" key="1">
    <citation type="submission" date="2008-03" db="EMBL/GenBank/DDBJ databases">
        <title>Annotation of Ixodes scapularis.</title>
        <authorList>
            <consortium name="Ixodes scapularis Genome Project Consortium"/>
            <person name="Caler E."/>
            <person name="Hannick L.I."/>
            <person name="Bidwell S."/>
            <person name="Joardar V."/>
            <person name="Thiagarajan M."/>
            <person name="Amedeo P."/>
            <person name="Galinsky K.J."/>
            <person name="Schobel S."/>
            <person name="Inman J."/>
            <person name="Hostetler J."/>
            <person name="Miller J."/>
            <person name="Hammond M."/>
            <person name="Megy K."/>
            <person name="Lawson D."/>
            <person name="Kodira C."/>
            <person name="Sutton G."/>
            <person name="Meyer J."/>
            <person name="Hill C.A."/>
            <person name="Birren B."/>
            <person name="Nene V."/>
            <person name="Collins F."/>
            <person name="Alarcon-Chaidez F."/>
            <person name="Wikel S."/>
            <person name="Strausberg R."/>
        </authorList>
    </citation>
    <scope>NUCLEOTIDE SEQUENCE [LARGE SCALE GENOMIC DNA]</scope>
    <source>
        <strain evidence="9">Wikel</strain>
        <strain evidence="7">Wikel colony</strain>
    </source>
</reference>
<evidence type="ECO:0000256" key="2">
    <source>
        <dbReference type="ARBA" id="ARBA00004328"/>
    </source>
</evidence>
<evidence type="ECO:0000313" key="9">
    <source>
        <dbReference type="Proteomes" id="UP000001555"/>
    </source>
</evidence>
<keyword evidence="5" id="KW-0687">Ribonucleoprotein</keyword>
<evidence type="ECO:0000256" key="5">
    <source>
        <dbReference type="ARBA" id="ARBA00023274"/>
    </source>
</evidence>
<dbReference type="GO" id="GO:0030430">
    <property type="term" value="C:host cell cytoplasm"/>
    <property type="evidence" value="ECO:0007669"/>
    <property type="project" value="UniProtKB-SubCell"/>
</dbReference>
<dbReference type="EMBL" id="ABJB010440982">
    <property type="status" value="NOT_ANNOTATED_CDS"/>
    <property type="molecule type" value="Genomic_DNA"/>
</dbReference>
<dbReference type="VEuPathDB" id="VectorBase:ISCI024110"/>
<dbReference type="HOGENOM" id="CLU_1158870_0_0_1"/>
<evidence type="ECO:0000256" key="4">
    <source>
        <dbReference type="ARBA" id="ARBA00023200"/>
    </source>
</evidence>
<dbReference type="EnsemblMetazoa" id="ISCW024110-RA">
    <property type="protein sequence ID" value="ISCW024110-PA"/>
    <property type="gene ID" value="ISCW024110"/>
</dbReference>
<dbReference type="PaxDb" id="6945-B7P8G7"/>
<dbReference type="EMBL" id="DS657283">
    <property type="protein sequence ID" value="EEC02889.1"/>
    <property type="molecule type" value="Genomic_DNA"/>
</dbReference>
<evidence type="ECO:0000259" key="6">
    <source>
        <dbReference type="Pfam" id="PF00945"/>
    </source>
</evidence>
<dbReference type="GO" id="GO:0003723">
    <property type="term" value="F:RNA binding"/>
    <property type="evidence" value="ECO:0007669"/>
    <property type="project" value="UniProtKB-KW"/>
</dbReference>
<evidence type="ECO:0000256" key="3">
    <source>
        <dbReference type="ARBA" id="ARBA00022884"/>
    </source>
</evidence>
<dbReference type="Proteomes" id="UP000001555">
    <property type="component" value="Unassembled WGS sequence"/>
</dbReference>
<accession>B7P8G7</accession>
<dbReference type="Gene3D" id="1.10.3610.10">
    <property type="entry name" value="Nucleoprotein"/>
    <property type="match status" value="1"/>
</dbReference>
<keyword evidence="4" id="KW-1035">Host cytoplasm</keyword>
<dbReference type="AlphaFoldDB" id="B7P8G7"/>
<protein>
    <submittedName>
        <fullName evidence="7 8">Nucleoprotein, putative</fullName>
    </submittedName>
</protein>
<dbReference type="VEuPathDB" id="VectorBase:ISCW024110"/>
<dbReference type="OrthoDB" id="6493117at2759"/>
<dbReference type="InterPro" id="IPR000448">
    <property type="entry name" value="Rhabdo_ncapsid"/>
</dbReference>
<keyword evidence="3" id="KW-0694">RNA-binding</keyword>
<reference evidence="8" key="2">
    <citation type="submission" date="2020-05" db="UniProtKB">
        <authorList>
            <consortium name="EnsemblMetazoa"/>
        </authorList>
    </citation>
    <scope>IDENTIFICATION</scope>
    <source>
        <strain evidence="8">wikel</strain>
    </source>
</reference>
<dbReference type="SUPFAM" id="SSF140809">
    <property type="entry name" value="Rhabdovirus nucleoprotein-like"/>
    <property type="match status" value="1"/>
</dbReference>
<evidence type="ECO:0000313" key="8">
    <source>
        <dbReference type="EnsemblMetazoa" id="ISCW024110-PA"/>
    </source>
</evidence>
<dbReference type="InterPro" id="IPR035961">
    <property type="entry name" value="Rhabdovirus_nucleoprotein-like"/>
</dbReference>
<dbReference type="InterPro" id="IPR023330">
    <property type="entry name" value="Rhabdovirus_ncapsid_N"/>
</dbReference>
<dbReference type="GO" id="GO:1990904">
    <property type="term" value="C:ribonucleoprotein complex"/>
    <property type="evidence" value="ECO:0007669"/>
    <property type="project" value="UniProtKB-KW"/>
</dbReference>
<dbReference type="InterPro" id="IPR023331">
    <property type="entry name" value="Rhabdovirus_ncapsid_C"/>
</dbReference>
<gene>
    <name evidence="7" type="ORF">IscW_ISCW024110</name>
</gene>
<evidence type="ECO:0000256" key="1">
    <source>
        <dbReference type="ARBA" id="ARBA00004192"/>
    </source>
</evidence>
<feature type="non-terminal residue" evidence="7">
    <location>
        <position position="1"/>
    </location>
</feature>
<comment type="subcellular location">
    <subcellularLocation>
        <location evidence="1">Host cytoplasm</location>
    </subcellularLocation>
    <subcellularLocation>
        <location evidence="2">Virion</location>
    </subcellularLocation>
</comment>
<name>B7P8G7_IXOSC</name>
<proteinExistence type="predicted"/>
<feature type="domain" description="Rhabdovirus nucleocapsid" evidence="6">
    <location>
        <begin position="2"/>
        <end position="220"/>
    </location>
</feature>
<dbReference type="Gene3D" id="1.10.3570.10">
    <property type="entry name" value="Rhabdovirus nucleocapsid protein like domain"/>
    <property type="match status" value="1"/>
</dbReference>
<feature type="non-terminal residue" evidence="7">
    <location>
        <position position="240"/>
    </location>
</feature>
<dbReference type="VEuPathDB" id="VectorBase:ISCP_029246"/>
<keyword evidence="9" id="KW-1185">Reference proteome</keyword>
<sequence length="240" mass="26881">YASWASDAAYLSMVAALEMFFFRFPNHKFATVRVGTIASRYKDCSAFMALGQTLVTIGISIKKLHRWMLVRAMAKEAVEMMRETEELENEYSYSTYLSDLRLVTKSPYSAVSNPLLHLWLHSLGSLLLSERSLNARHLNNNSFDPILASTALLVFVRYRLTDFVMSFVDTQEQATWEGKLLGKPDPSVSVAGMPTSMVAADWSAWIAEQGFVLPHSMYHFSYNAMPGVVGLQDGSVGKKV</sequence>
<evidence type="ECO:0000313" key="7">
    <source>
        <dbReference type="EMBL" id="EEC02889.1"/>
    </source>
</evidence>
<organism>
    <name type="scientific">Ixodes scapularis</name>
    <name type="common">Black-legged tick</name>
    <name type="synonym">Deer tick</name>
    <dbReference type="NCBI Taxonomy" id="6945"/>
    <lineage>
        <taxon>Eukaryota</taxon>
        <taxon>Metazoa</taxon>
        <taxon>Ecdysozoa</taxon>
        <taxon>Arthropoda</taxon>
        <taxon>Chelicerata</taxon>
        <taxon>Arachnida</taxon>
        <taxon>Acari</taxon>
        <taxon>Parasitiformes</taxon>
        <taxon>Ixodida</taxon>
        <taxon>Ixodoidea</taxon>
        <taxon>Ixodidae</taxon>
        <taxon>Ixodinae</taxon>
        <taxon>Ixodes</taxon>
    </lineage>
</organism>
<dbReference type="Pfam" id="PF00945">
    <property type="entry name" value="Rhabdo_ncap"/>
    <property type="match status" value="1"/>
</dbReference>